<dbReference type="PANTHER" id="PTHR13085:SF0">
    <property type="entry name" value="SIGNAL PEPTIDASE COMPLEX SUBUNIT 2"/>
    <property type="match status" value="1"/>
</dbReference>
<comment type="subcellular location">
    <subcellularLocation>
        <location evidence="1 9">Endoplasmic reticulum membrane</location>
        <topology evidence="1 9">Multi-pass membrane protein</topology>
    </subcellularLocation>
</comment>
<evidence type="ECO:0000256" key="2">
    <source>
        <dbReference type="ARBA" id="ARBA00007324"/>
    </source>
</evidence>
<dbReference type="InterPro" id="IPR009582">
    <property type="entry name" value="Spc2/SPCS2"/>
</dbReference>
<evidence type="ECO:0000256" key="5">
    <source>
        <dbReference type="ARBA" id="ARBA00022824"/>
    </source>
</evidence>
<comment type="function">
    <text evidence="8 9">Component of the signal peptidase complex (SPC) which catalyzes the cleavage of N-terminal signal sequences from nascent proteins as they are translocated into the lumen of the endoplasmic reticulum. Enhances the enzymatic activity of SPC and facilitates the interactions between different components of the translocation site.</text>
</comment>
<organism evidence="10 11">
    <name type="scientific">Cloeon dipterum</name>
    <dbReference type="NCBI Taxonomy" id="197152"/>
    <lineage>
        <taxon>Eukaryota</taxon>
        <taxon>Metazoa</taxon>
        <taxon>Ecdysozoa</taxon>
        <taxon>Arthropoda</taxon>
        <taxon>Hexapoda</taxon>
        <taxon>Insecta</taxon>
        <taxon>Pterygota</taxon>
        <taxon>Palaeoptera</taxon>
        <taxon>Ephemeroptera</taxon>
        <taxon>Pisciforma</taxon>
        <taxon>Baetidae</taxon>
        <taxon>Cloeon</taxon>
    </lineage>
</organism>
<name>A0A8S1BY87_9INSE</name>
<evidence type="ECO:0000256" key="3">
    <source>
        <dbReference type="ARBA" id="ARBA00017057"/>
    </source>
</evidence>
<dbReference type="OrthoDB" id="29558at2759"/>
<sequence>MSNKPATNAEVKEEPVKVNKWDGCAVKNALDDAVKSAMQRKFDYQENYALMDGRLAMCSIAVGVAMFAMLWDYLYPFPQSKPVLIICVSSYFFLMGLLTLYTTFKEKGIFVVSVQKDPAGFKPDNTWEASSYLKKYDDKYQLVMSCKDGRTGYLSEASLTKSVASYFDSNGELLQDLLDTDVLKVHNQALSGLKHE</sequence>
<gene>
    <name evidence="10" type="ORF">CLODIP_2_CD01745</name>
</gene>
<evidence type="ECO:0000313" key="10">
    <source>
        <dbReference type="EMBL" id="CAB3361843.1"/>
    </source>
</evidence>
<evidence type="ECO:0000256" key="1">
    <source>
        <dbReference type="ARBA" id="ARBA00004477"/>
    </source>
</evidence>
<dbReference type="GO" id="GO:0008233">
    <property type="term" value="F:peptidase activity"/>
    <property type="evidence" value="ECO:0007669"/>
    <property type="project" value="UniProtKB-UniRule"/>
</dbReference>
<dbReference type="EMBL" id="CADEPI010000007">
    <property type="protein sequence ID" value="CAB3361843.1"/>
    <property type="molecule type" value="Genomic_DNA"/>
</dbReference>
<feature type="transmembrane region" description="Helical" evidence="9">
    <location>
        <begin position="48"/>
        <end position="71"/>
    </location>
</feature>
<keyword evidence="6 9" id="KW-1133">Transmembrane helix</keyword>
<dbReference type="AlphaFoldDB" id="A0A8S1BY87"/>
<evidence type="ECO:0000313" key="11">
    <source>
        <dbReference type="Proteomes" id="UP000494165"/>
    </source>
</evidence>
<dbReference type="Pfam" id="PF06703">
    <property type="entry name" value="SPC25"/>
    <property type="match status" value="1"/>
</dbReference>
<keyword evidence="11" id="KW-1185">Reference proteome</keyword>
<dbReference type="Proteomes" id="UP000494165">
    <property type="component" value="Unassembled WGS sequence"/>
</dbReference>
<reference evidence="10 11" key="1">
    <citation type="submission" date="2020-04" db="EMBL/GenBank/DDBJ databases">
        <authorList>
            <person name="Alioto T."/>
            <person name="Alioto T."/>
            <person name="Gomez Garrido J."/>
        </authorList>
    </citation>
    <scope>NUCLEOTIDE SEQUENCE [LARGE SCALE GENOMIC DNA]</scope>
</reference>
<dbReference type="GO" id="GO:0005787">
    <property type="term" value="C:signal peptidase complex"/>
    <property type="evidence" value="ECO:0007669"/>
    <property type="project" value="UniProtKB-UniRule"/>
</dbReference>
<keyword evidence="4 9" id="KW-0812">Transmembrane</keyword>
<feature type="transmembrane region" description="Helical" evidence="9">
    <location>
        <begin position="83"/>
        <end position="104"/>
    </location>
</feature>
<proteinExistence type="inferred from homology"/>
<evidence type="ECO:0000256" key="9">
    <source>
        <dbReference type="RuleBase" id="RU368033"/>
    </source>
</evidence>
<dbReference type="GO" id="GO:0045047">
    <property type="term" value="P:protein targeting to ER"/>
    <property type="evidence" value="ECO:0007669"/>
    <property type="project" value="TreeGrafter"/>
</dbReference>
<evidence type="ECO:0000256" key="7">
    <source>
        <dbReference type="ARBA" id="ARBA00023136"/>
    </source>
</evidence>
<keyword evidence="5 9" id="KW-0256">Endoplasmic reticulum</keyword>
<keyword evidence="7 9" id="KW-0472">Membrane</keyword>
<dbReference type="PANTHER" id="PTHR13085">
    <property type="entry name" value="MICROSOMAL SIGNAL PEPTIDASE 25 KDA SUBUNIT"/>
    <property type="match status" value="1"/>
</dbReference>
<comment type="caution">
    <text evidence="10">The sequence shown here is derived from an EMBL/GenBank/DDBJ whole genome shotgun (WGS) entry which is preliminary data.</text>
</comment>
<protein>
    <recommendedName>
        <fullName evidence="3 9">Signal peptidase complex subunit 2</fullName>
    </recommendedName>
</protein>
<evidence type="ECO:0000256" key="8">
    <source>
        <dbReference type="ARBA" id="ARBA00045608"/>
    </source>
</evidence>
<accession>A0A8S1BY87</accession>
<evidence type="ECO:0000256" key="4">
    <source>
        <dbReference type="ARBA" id="ARBA00022692"/>
    </source>
</evidence>
<comment type="similarity">
    <text evidence="2 9">Belongs to the SPCS2 family.</text>
</comment>
<evidence type="ECO:0000256" key="6">
    <source>
        <dbReference type="ARBA" id="ARBA00022989"/>
    </source>
</evidence>
<dbReference type="GO" id="GO:0006465">
    <property type="term" value="P:signal peptide processing"/>
    <property type="evidence" value="ECO:0007669"/>
    <property type="project" value="UniProtKB-UniRule"/>
</dbReference>